<protein>
    <recommendedName>
        <fullName evidence="1">STAS domain-containing protein</fullName>
    </recommendedName>
</protein>
<proteinExistence type="predicted"/>
<dbReference type="InterPro" id="IPR036513">
    <property type="entry name" value="STAS_dom_sf"/>
</dbReference>
<dbReference type="EMBL" id="MEHK01000001">
    <property type="protein sequence ID" value="OEJ35168.1"/>
    <property type="molecule type" value="Genomic_DNA"/>
</dbReference>
<feature type="domain" description="STAS" evidence="1">
    <location>
        <begin position="2"/>
        <end position="88"/>
    </location>
</feature>
<sequence>MITMDVQHCGSTALIRVGGKLDEHAGVVLQQALDDVDVDARDLMVDLHGTVAMDASGLLHLLDLHRRAECLGLRVLAVGWQPQPQRLMAQVAGIRGPGSSTGERYALAGFRRLIEHRAQCAQDANLGTAALSPA</sequence>
<dbReference type="Proteomes" id="UP000095705">
    <property type="component" value="Unassembled WGS sequence"/>
</dbReference>
<evidence type="ECO:0000259" key="1">
    <source>
        <dbReference type="PROSITE" id="PS50801"/>
    </source>
</evidence>
<gene>
    <name evidence="2" type="ORF">BGK67_31075</name>
</gene>
<evidence type="ECO:0000313" key="2">
    <source>
        <dbReference type="EMBL" id="OEJ35168.1"/>
    </source>
</evidence>
<dbReference type="SUPFAM" id="SSF52091">
    <property type="entry name" value="SpoIIaa-like"/>
    <property type="match status" value="1"/>
</dbReference>
<dbReference type="PROSITE" id="PS50801">
    <property type="entry name" value="STAS"/>
    <property type="match status" value="1"/>
</dbReference>
<dbReference type="AlphaFoldDB" id="A0A1E5PZU6"/>
<accession>A0A1E5PZU6</accession>
<dbReference type="Pfam" id="PF01740">
    <property type="entry name" value="STAS"/>
    <property type="match status" value="1"/>
</dbReference>
<dbReference type="RefSeq" id="WP_069923355.1">
    <property type="nucleotide sequence ID" value="NZ_MEHK01000001.1"/>
</dbReference>
<reference evidence="2 3" key="1">
    <citation type="submission" date="2016-08" db="EMBL/GenBank/DDBJ databases">
        <title>The complete genome of Streptomyces subrutilus 10-1-1.</title>
        <authorList>
            <person name="Chen X."/>
        </authorList>
    </citation>
    <scope>NUCLEOTIDE SEQUENCE [LARGE SCALE GENOMIC DNA]</scope>
    <source>
        <strain evidence="2 3">10-1-1</strain>
    </source>
</reference>
<dbReference type="InterPro" id="IPR002645">
    <property type="entry name" value="STAS_dom"/>
</dbReference>
<organism evidence="2 3">
    <name type="scientific">Streptomyces subrutilus</name>
    <dbReference type="NCBI Taxonomy" id="36818"/>
    <lineage>
        <taxon>Bacteria</taxon>
        <taxon>Bacillati</taxon>
        <taxon>Actinomycetota</taxon>
        <taxon>Actinomycetes</taxon>
        <taxon>Kitasatosporales</taxon>
        <taxon>Streptomycetaceae</taxon>
        <taxon>Streptomyces</taxon>
    </lineage>
</organism>
<comment type="caution">
    <text evidence="2">The sequence shown here is derived from an EMBL/GenBank/DDBJ whole genome shotgun (WGS) entry which is preliminary data.</text>
</comment>
<dbReference type="Gene3D" id="3.30.750.24">
    <property type="entry name" value="STAS domain"/>
    <property type="match status" value="1"/>
</dbReference>
<evidence type="ECO:0000313" key="3">
    <source>
        <dbReference type="Proteomes" id="UP000095705"/>
    </source>
</evidence>
<name>A0A1E5PZU6_9ACTN</name>
<keyword evidence="3" id="KW-1185">Reference proteome</keyword>
<dbReference type="OrthoDB" id="4182792at2"/>